<evidence type="ECO:0008006" key="10">
    <source>
        <dbReference type="Google" id="ProtNLM"/>
    </source>
</evidence>
<dbReference type="GO" id="GO:0045505">
    <property type="term" value="F:dynein intermediate chain binding"/>
    <property type="evidence" value="ECO:0007669"/>
    <property type="project" value="TreeGrafter"/>
</dbReference>
<dbReference type="Proteomes" id="UP000325113">
    <property type="component" value="Unassembled WGS sequence"/>
</dbReference>
<evidence type="ECO:0000313" key="4">
    <source>
        <dbReference type="EMBL" id="KAA0167568.1"/>
    </source>
</evidence>
<dbReference type="AlphaFoldDB" id="A0A5A8DQM1"/>
<dbReference type="PANTHER" id="PTHR21255:SF7">
    <property type="entry name" value="DYNEIN LIGHT CHAIN TCTEX-TYPE PROTEIN 2B"/>
    <property type="match status" value="1"/>
</dbReference>
<evidence type="ECO:0000313" key="9">
    <source>
        <dbReference type="Proteomes" id="UP000325113"/>
    </source>
</evidence>
<dbReference type="InterPro" id="IPR038586">
    <property type="entry name" value="Tctex-1-like_sf"/>
</dbReference>
<dbReference type="OrthoDB" id="10248487at2759"/>
<comment type="similarity">
    <text evidence="1">Belongs to the dynein light chain Tctex-type family.</text>
</comment>
<evidence type="ECO:0000256" key="1">
    <source>
        <dbReference type="ARBA" id="ARBA00005361"/>
    </source>
</evidence>
<dbReference type="EMBL" id="VLTL01000033">
    <property type="protein sequence ID" value="KAA0167568.1"/>
    <property type="molecule type" value="Genomic_DNA"/>
</dbReference>
<evidence type="ECO:0000313" key="3">
    <source>
        <dbReference type="EMBL" id="KAA0159293.1"/>
    </source>
</evidence>
<dbReference type="CDD" id="cd21459">
    <property type="entry name" value="DLC-like_TCTEX1D2"/>
    <property type="match status" value="1"/>
</dbReference>
<dbReference type="InterPro" id="IPR005334">
    <property type="entry name" value="Tctex-1-like"/>
</dbReference>
<dbReference type="Proteomes" id="UP000322899">
    <property type="component" value="Unassembled WGS sequence"/>
</dbReference>
<sequence>MAAAAGSASGAATEGALGPDVIYKYEPTYRLKPAEDDKFRPSVVKAICKEVVDGFLKEREWKGDEETVWTRTLADEIRTRVKALGLPRYKFVVQVSLGEVRGQGVRVASRCLWDTDTDNHASYSFRSDSVWCSVMVFGLYAE</sequence>
<evidence type="ECO:0000313" key="6">
    <source>
        <dbReference type="Proteomes" id="UP000322899"/>
    </source>
</evidence>
<protein>
    <recommendedName>
        <fullName evidence="10">Tctex1 domain-containing protein 2</fullName>
    </recommendedName>
</protein>
<proteinExistence type="inferred from homology"/>
<evidence type="ECO:0000313" key="8">
    <source>
        <dbReference type="Proteomes" id="UP000324907"/>
    </source>
</evidence>
<accession>A0A5A8DQM1</accession>
<evidence type="ECO:0000313" key="7">
    <source>
        <dbReference type="Proteomes" id="UP000323011"/>
    </source>
</evidence>
<dbReference type="PANTHER" id="PTHR21255">
    <property type="entry name" value="T-COMPLEX-ASSOCIATED-TESTIS-EXPRESSED 1/ DYNEIN LIGHT CHAIN"/>
    <property type="match status" value="1"/>
</dbReference>
<reference evidence="6 7" key="1">
    <citation type="submission" date="2019-07" db="EMBL/GenBank/DDBJ databases">
        <title>Genomes of Cafeteria roenbergensis.</title>
        <authorList>
            <person name="Fischer M.G."/>
            <person name="Hackl T."/>
            <person name="Roman M."/>
        </authorList>
    </citation>
    <scope>NUCLEOTIDE SEQUENCE [LARGE SCALE GENOMIC DNA]</scope>
    <source>
        <strain evidence="2 7">BVI</strain>
        <strain evidence="3 9">Cflag</strain>
        <strain evidence="5 6">E4-10P</strain>
        <strain evidence="4 8">RCC970-E3</strain>
    </source>
</reference>
<dbReference type="Pfam" id="PF03645">
    <property type="entry name" value="Tctex-1"/>
    <property type="match status" value="1"/>
</dbReference>
<dbReference type="Proteomes" id="UP000324907">
    <property type="component" value="Unassembled WGS sequence"/>
</dbReference>
<dbReference type="Gene3D" id="3.30.1140.40">
    <property type="entry name" value="Tctex-1"/>
    <property type="match status" value="1"/>
</dbReference>
<dbReference type="OMA" id="CRQMAKT"/>
<name>A0A5A8DQM1_CAFRO</name>
<dbReference type="GO" id="GO:0005737">
    <property type="term" value="C:cytoplasm"/>
    <property type="evidence" value="ECO:0007669"/>
    <property type="project" value="TreeGrafter"/>
</dbReference>
<gene>
    <name evidence="5" type="ORF">FNF27_01020</name>
    <name evidence="4" type="ORF">FNF28_02782</name>
    <name evidence="2" type="ORF">FNF29_00947</name>
    <name evidence="3" type="ORF">FNF31_04882</name>
</gene>
<evidence type="ECO:0000313" key="5">
    <source>
        <dbReference type="EMBL" id="KAA0177240.1"/>
    </source>
</evidence>
<organism evidence="4 8">
    <name type="scientific">Cafeteria roenbergensis</name>
    <name type="common">Marine flagellate</name>
    <dbReference type="NCBI Taxonomy" id="33653"/>
    <lineage>
        <taxon>Eukaryota</taxon>
        <taxon>Sar</taxon>
        <taxon>Stramenopiles</taxon>
        <taxon>Bigyra</taxon>
        <taxon>Opalozoa</taxon>
        <taxon>Bicosoecida</taxon>
        <taxon>Cafeteriaceae</taxon>
        <taxon>Cafeteria</taxon>
    </lineage>
</organism>
<dbReference type="Proteomes" id="UP000323011">
    <property type="component" value="Unassembled WGS sequence"/>
</dbReference>
<evidence type="ECO:0000313" key="2">
    <source>
        <dbReference type="EMBL" id="KAA0156837.1"/>
    </source>
</evidence>
<dbReference type="EMBL" id="VLTM01000055">
    <property type="protein sequence ID" value="KAA0159293.1"/>
    <property type="molecule type" value="Genomic_DNA"/>
</dbReference>
<dbReference type="EMBL" id="VLTN01000003">
    <property type="protein sequence ID" value="KAA0156837.1"/>
    <property type="molecule type" value="Genomic_DNA"/>
</dbReference>
<keyword evidence="7" id="KW-1185">Reference proteome</keyword>
<dbReference type="GO" id="GO:0005868">
    <property type="term" value="C:cytoplasmic dynein complex"/>
    <property type="evidence" value="ECO:0007669"/>
    <property type="project" value="TreeGrafter"/>
</dbReference>
<dbReference type="GO" id="GO:0007018">
    <property type="term" value="P:microtubule-based movement"/>
    <property type="evidence" value="ECO:0007669"/>
    <property type="project" value="TreeGrafter"/>
</dbReference>
<dbReference type="EMBL" id="VLTO01000004">
    <property type="protein sequence ID" value="KAA0177240.1"/>
    <property type="molecule type" value="Genomic_DNA"/>
</dbReference>
<comment type="caution">
    <text evidence="4">The sequence shown here is derived from an EMBL/GenBank/DDBJ whole genome shotgun (WGS) entry which is preliminary data.</text>
</comment>
<dbReference type="FunFam" id="3.30.1140.40:FF:000003">
    <property type="entry name" value="tctex1 domain-containing protein 2"/>
    <property type="match status" value="1"/>
</dbReference>